<name>A0AAX4FSY6_9EURY</name>
<dbReference type="RefSeq" id="WP_318620357.1">
    <property type="nucleotide sequence ID" value="NZ_CP137642.1"/>
</dbReference>
<dbReference type="GeneID" id="85732726"/>
<protein>
    <submittedName>
        <fullName evidence="2">Molybdopterin-dependent oxidoreductase</fullName>
    </submittedName>
</protein>
<dbReference type="InterPro" id="IPR036374">
    <property type="entry name" value="OxRdtase_Mopterin-bd_sf"/>
</dbReference>
<organism evidence="2 3">
    <name type="scientific">Methanoculleus receptaculi</name>
    <dbReference type="NCBI Taxonomy" id="394967"/>
    <lineage>
        <taxon>Archaea</taxon>
        <taxon>Methanobacteriati</taxon>
        <taxon>Methanobacteriota</taxon>
        <taxon>Stenosarchaea group</taxon>
        <taxon>Methanomicrobia</taxon>
        <taxon>Methanomicrobiales</taxon>
        <taxon>Methanomicrobiaceae</taxon>
        <taxon>Methanoculleus</taxon>
    </lineage>
</organism>
<dbReference type="SUPFAM" id="SSF56524">
    <property type="entry name" value="Oxidoreductase molybdopterin-binding domain"/>
    <property type="match status" value="1"/>
</dbReference>
<dbReference type="Proteomes" id="UP001305652">
    <property type="component" value="Chromosome"/>
</dbReference>
<reference evidence="2 3" key="1">
    <citation type="submission" date="2023-10" db="EMBL/GenBank/DDBJ databases">
        <title>The complete genome sequence of Methanoculleus receptaculi DSM 18860.</title>
        <authorList>
            <person name="Lai S.-J."/>
            <person name="You Y.-T."/>
            <person name="Chen S.-C."/>
        </authorList>
    </citation>
    <scope>NUCLEOTIDE SEQUENCE [LARGE SCALE GENOMIC DNA]</scope>
    <source>
        <strain evidence="2 3">DSM 18860</strain>
    </source>
</reference>
<gene>
    <name evidence="2" type="ORF">R6Y96_06175</name>
</gene>
<dbReference type="AlphaFoldDB" id="A0AAX4FSY6"/>
<sequence length="190" mass="20933">MIPVRRRAYPTLLILVSIGLLALAAGCLGTAETDDYPPWNLTLLGDTEIVLSLDEIREMDAVEGYGYAVSTVGIRYGPNRYRGVLLTDLLGMVGGVGEDDLVYVSAPDGYMWVFDAAQVRGEELFTFDENLHEIPSPPLQVILAYDCDGKPLAHDNGGPLRLVVISETPDVITEGSPWVKWVDKIEVRRR</sequence>
<dbReference type="PROSITE" id="PS51257">
    <property type="entry name" value="PROKAR_LIPOPROTEIN"/>
    <property type="match status" value="1"/>
</dbReference>
<evidence type="ECO:0000313" key="2">
    <source>
        <dbReference type="EMBL" id="WOX56905.1"/>
    </source>
</evidence>
<dbReference type="Gene3D" id="3.90.420.10">
    <property type="entry name" value="Oxidoreductase, molybdopterin-binding domain"/>
    <property type="match status" value="1"/>
</dbReference>
<dbReference type="KEGG" id="mrc:R6Y96_06175"/>
<feature type="domain" description="Oxidoreductase molybdopterin-binding" evidence="1">
    <location>
        <begin position="39"/>
        <end position="189"/>
    </location>
</feature>
<dbReference type="EMBL" id="CP137642">
    <property type="protein sequence ID" value="WOX56905.1"/>
    <property type="molecule type" value="Genomic_DNA"/>
</dbReference>
<evidence type="ECO:0000313" key="3">
    <source>
        <dbReference type="Proteomes" id="UP001305652"/>
    </source>
</evidence>
<accession>A0AAX4FSY6</accession>
<dbReference type="InterPro" id="IPR000572">
    <property type="entry name" value="OxRdtase_Mopterin-bd_dom"/>
</dbReference>
<proteinExistence type="predicted"/>
<dbReference type="Pfam" id="PF00174">
    <property type="entry name" value="Oxidored_molyb"/>
    <property type="match status" value="1"/>
</dbReference>
<keyword evidence="3" id="KW-1185">Reference proteome</keyword>
<evidence type="ECO:0000259" key="1">
    <source>
        <dbReference type="Pfam" id="PF00174"/>
    </source>
</evidence>